<proteinExistence type="predicted"/>
<evidence type="ECO:0000313" key="10">
    <source>
        <dbReference type="Proteomes" id="UP000036893"/>
    </source>
</evidence>
<sequence length="611" mass="65469">MKVLNLVIFISLIAAVKRNVLAHSVQTSAWDSETSLENIIVHTPSRRVDAHSHFELSFSLPGQGALKLSLEPNHDILAQESRVQYLGTDGVVRRTEAVNKAQHKVFKGLVSSQHTGAGATWNHVGWARIYIHQDGDNPLFEGIFSVVGQQYQVTIISGSGNTREPQMVVHYHSAYHTWDHLVARSPQSSGNPFITDEDLPCPSTRRVALVGIATDCTYSASFTSSNELRRNIINMVNTASEVYERTFNISLALHDLTISDRDCPSTPSSSTSWNADCSAGDLNWRLSRFTSWRGSLNDGNAYWTLMTGCSSGQNVGVSWIGQLCTSNRGQQRASGANVVARTGSEWQVFAHESGHTFGAVHDCDSTLCASSSQGQCCPLSSSTCDANGQYIMNPASSSSQSAFSPCSIRNICSQLRSGGVSTSCLVSNSNITTITDGQCGNGIVEVGEECDCGANCAENSCCDGSTCRLRVEAVCDDAVSPCCTNCQFASADTVCRPSTGPCDVEETCTGNSTVCPADQFLSDGQRCRDDGAGSPISRCSNGECQEQDRSWVERHRSLVIGLAAGVGGALVLSILGCMICSCCRRPSKKASPGVLVVSQVHPPPPPPYRYA</sequence>
<evidence type="ECO:0000256" key="3">
    <source>
        <dbReference type="ARBA" id="ARBA00074021"/>
    </source>
</evidence>
<accession>A0A8E0UXK1</accession>
<dbReference type="InterPro" id="IPR001762">
    <property type="entry name" value="Disintegrin_dom"/>
</dbReference>
<dbReference type="PANTHER" id="PTHR11905:SF222">
    <property type="entry name" value="ADAM FAMILY OF METALLOPROTEASE ADM-A (AFU_ORTHOLOGUE AFUA_6G14420)"/>
    <property type="match status" value="1"/>
</dbReference>
<keyword evidence="4" id="KW-0862">Zinc</keyword>
<dbReference type="InterPro" id="IPR036436">
    <property type="entry name" value="Disintegrin_dom_sf"/>
</dbReference>
<reference evidence="9" key="2">
    <citation type="submission" date="2021-01" db="EMBL/GenBank/DDBJ databases">
        <title>Pan-genome distribution and transcriptional activeness of fungal secondary metabolism genes in Aspergillus section Fumigati.</title>
        <authorList>
            <person name="Takahashi H."/>
            <person name="Umemura M."/>
            <person name="Ninomiya A."/>
            <person name="Kusuya Y."/>
            <person name="Urayama S."/>
            <person name="Shimizu M."/>
            <person name="Watanabe A."/>
            <person name="Kamei K."/>
            <person name="Yaguchi T."/>
            <person name="Hagiwara D."/>
        </authorList>
    </citation>
    <scope>NUCLEOTIDE SEQUENCE</scope>
    <source>
        <strain evidence="9">IFM 46973</strain>
    </source>
</reference>
<feature type="transmembrane region" description="Helical" evidence="5">
    <location>
        <begin position="558"/>
        <end position="580"/>
    </location>
</feature>
<feature type="binding site" evidence="4">
    <location>
        <position position="361"/>
    </location>
    <ligand>
        <name>Zn(2+)</name>
        <dbReference type="ChEBI" id="CHEBI:29105"/>
        <note>catalytic</note>
    </ligand>
</feature>
<feature type="active site" evidence="4">
    <location>
        <position position="352"/>
    </location>
</feature>
<comment type="caution">
    <text evidence="4">Lacks conserved residue(s) required for the propagation of feature annotation.</text>
</comment>
<feature type="domain" description="Disintegrin" evidence="7">
    <location>
        <begin position="436"/>
        <end position="523"/>
    </location>
</feature>
<feature type="chain" id="PRO_5034723491" description="Disintegrin and metalloproteinase domain-containing protein B" evidence="6">
    <location>
        <begin position="23"/>
        <end position="611"/>
    </location>
</feature>
<organism evidence="9 10">
    <name type="scientific">Aspergillus udagawae</name>
    <dbReference type="NCBI Taxonomy" id="91492"/>
    <lineage>
        <taxon>Eukaryota</taxon>
        <taxon>Fungi</taxon>
        <taxon>Dikarya</taxon>
        <taxon>Ascomycota</taxon>
        <taxon>Pezizomycotina</taxon>
        <taxon>Eurotiomycetes</taxon>
        <taxon>Eurotiomycetidae</taxon>
        <taxon>Eurotiales</taxon>
        <taxon>Aspergillaceae</taxon>
        <taxon>Aspergillus</taxon>
        <taxon>Aspergillus subgen. Fumigati</taxon>
    </lineage>
</organism>
<dbReference type="Pfam" id="PF00200">
    <property type="entry name" value="Disintegrin"/>
    <property type="match status" value="1"/>
</dbReference>
<evidence type="ECO:0000256" key="2">
    <source>
        <dbReference type="ARBA" id="ARBA00056552"/>
    </source>
</evidence>
<keyword evidence="5" id="KW-0472">Membrane</keyword>
<dbReference type="Gene3D" id="4.10.70.10">
    <property type="entry name" value="Disintegrin domain"/>
    <property type="match status" value="1"/>
</dbReference>
<dbReference type="GO" id="GO:0004222">
    <property type="term" value="F:metalloendopeptidase activity"/>
    <property type="evidence" value="ECO:0007669"/>
    <property type="project" value="InterPro"/>
</dbReference>
<keyword evidence="4" id="KW-0479">Metal-binding</keyword>
<gene>
    <name evidence="9" type="ORF">Aud_003952</name>
</gene>
<keyword evidence="5" id="KW-0812">Transmembrane</keyword>
<dbReference type="Proteomes" id="UP000036893">
    <property type="component" value="Unassembled WGS sequence"/>
</dbReference>
<keyword evidence="5" id="KW-1133">Transmembrane helix</keyword>
<protein>
    <recommendedName>
        <fullName evidence="3">Disintegrin and metalloproteinase domain-containing protein B</fullName>
    </recommendedName>
</protein>
<dbReference type="PANTHER" id="PTHR11905">
    <property type="entry name" value="ADAM A DISINTEGRIN AND METALLOPROTEASE DOMAIN"/>
    <property type="match status" value="1"/>
</dbReference>
<dbReference type="PROSITE" id="PS50215">
    <property type="entry name" value="ADAM_MEPRO"/>
    <property type="match status" value="1"/>
</dbReference>
<feature type="binding site" evidence="4">
    <location>
        <position position="351"/>
    </location>
    <ligand>
        <name>Zn(2+)</name>
        <dbReference type="ChEBI" id="CHEBI:29105"/>
        <note>catalytic</note>
    </ligand>
</feature>
<dbReference type="Pfam" id="PF13583">
    <property type="entry name" value="Reprolysin_4"/>
    <property type="match status" value="1"/>
</dbReference>
<dbReference type="GeneID" id="66991428"/>
<dbReference type="SUPFAM" id="SSF55486">
    <property type="entry name" value="Metalloproteases ('zincins'), catalytic domain"/>
    <property type="match status" value="1"/>
</dbReference>
<evidence type="ECO:0000256" key="6">
    <source>
        <dbReference type="SAM" id="SignalP"/>
    </source>
</evidence>
<feature type="binding site" evidence="4">
    <location>
        <position position="355"/>
    </location>
    <ligand>
        <name>Zn(2+)</name>
        <dbReference type="ChEBI" id="CHEBI:29105"/>
        <note>catalytic</note>
    </ligand>
</feature>
<dbReference type="FunFam" id="4.10.70.10:FF:000003">
    <property type="entry name" value="Disintegrin and metalloproteinase domain-containing protein 17"/>
    <property type="match status" value="1"/>
</dbReference>
<dbReference type="RefSeq" id="XP_043144834.1">
    <property type="nucleotide sequence ID" value="XM_043288899.1"/>
</dbReference>
<dbReference type="SMART" id="SM00050">
    <property type="entry name" value="DISIN"/>
    <property type="match status" value="1"/>
</dbReference>
<dbReference type="InterPro" id="IPR001590">
    <property type="entry name" value="Peptidase_M12B"/>
</dbReference>
<evidence type="ECO:0000256" key="1">
    <source>
        <dbReference type="ARBA" id="ARBA00023157"/>
    </source>
</evidence>
<keyword evidence="6" id="KW-0732">Signal</keyword>
<dbReference type="AlphaFoldDB" id="A0A8E0UXK1"/>
<dbReference type="SUPFAM" id="SSF57552">
    <property type="entry name" value="Blood coagulation inhibitor (disintegrin)"/>
    <property type="match status" value="1"/>
</dbReference>
<keyword evidence="1" id="KW-1015">Disulfide bond</keyword>
<evidence type="ECO:0000256" key="4">
    <source>
        <dbReference type="PROSITE-ProRule" id="PRU00276"/>
    </source>
</evidence>
<dbReference type="InterPro" id="IPR024079">
    <property type="entry name" value="MetalloPept_cat_dom_sf"/>
</dbReference>
<comment type="caution">
    <text evidence="9">The sequence shown here is derived from an EMBL/GenBank/DDBJ whole genome shotgun (WGS) entry which is preliminary data.</text>
</comment>
<feature type="signal peptide" evidence="6">
    <location>
        <begin position="1"/>
        <end position="22"/>
    </location>
</feature>
<feature type="domain" description="Peptidase M12B" evidence="8">
    <location>
        <begin position="205"/>
        <end position="411"/>
    </location>
</feature>
<name>A0A8E0UXK1_9EURO</name>
<evidence type="ECO:0000256" key="5">
    <source>
        <dbReference type="SAM" id="Phobius"/>
    </source>
</evidence>
<comment type="function">
    <text evidence="2">Probable zinc protease.</text>
</comment>
<dbReference type="GO" id="GO:0006508">
    <property type="term" value="P:proteolysis"/>
    <property type="evidence" value="ECO:0007669"/>
    <property type="project" value="InterPro"/>
</dbReference>
<evidence type="ECO:0000259" key="7">
    <source>
        <dbReference type="PROSITE" id="PS50214"/>
    </source>
</evidence>
<dbReference type="EMBL" id="BBXM02000003">
    <property type="protein sequence ID" value="GIC87568.1"/>
    <property type="molecule type" value="Genomic_DNA"/>
</dbReference>
<evidence type="ECO:0000259" key="8">
    <source>
        <dbReference type="PROSITE" id="PS50215"/>
    </source>
</evidence>
<reference evidence="9" key="1">
    <citation type="journal article" date="2015" name="Genome Announc.">
        <title>Draft Genome Sequence of the Pathogenic Filamentous Fungus Aspergillus udagawae Strain IFM 46973T.</title>
        <authorList>
            <person name="Kusuya Y."/>
            <person name="Takahashi-Nakaguchi A."/>
            <person name="Takahashi H."/>
            <person name="Yaguchi T."/>
        </authorList>
    </citation>
    <scope>NUCLEOTIDE SEQUENCE</scope>
    <source>
        <strain evidence="9">IFM 46973</strain>
    </source>
</reference>
<dbReference type="PROSITE" id="PS50214">
    <property type="entry name" value="DISINTEGRIN_2"/>
    <property type="match status" value="1"/>
</dbReference>
<dbReference type="GO" id="GO:0046872">
    <property type="term" value="F:metal ion binding"/>
    <property type="evidence" value="ECO:0007669"/>
    <property type="project" value="UniProtKB-KW"/>
</dbReference>
<evidence type="ECO:0000313" key="9">
    <source>
        <dbReference type="EMBL" id="GIC87568.1"/>
    </source>
</evidence>
<dbReference type="Gene3D" id="3.40.390.10">
    <property type="entry name" value="Collagenase (Catalytic Domain)"/>
    <property type="match status" value="1"/>
</dbReference>